<feature type="transmembrane region" description="Helical" evidence="10">
    <location>
        <begin position="12"/>
        <end position="40"/>
    </location>
</feature>
<evidence type="ECO:0000313" key="12">
    <source>
        <dbReference type="EnsemblMetazoa" id="XP_030847836"/>
    </source>
</evidence>
<dbReference type="InterPro" id="IPR000276">
    <property type="entry name" value="GPCR_Rhodpsn"/>
</dbReference>
<dbReference type="PROSITE" id="PS00237">
    <property type="entry name" value="G_PROTEIN_RECEP_F1_1"/>
    <property type="match status" value="1"/>
</dbReference>
<dbReference type="FunCoup" id="A0A7M7P8B4">
    <property type="interactions" value="9"/>
</dbReference>
<dbReference type="EnsemblMetazoa" id="XM_030991976">
    <property type="protein sequence ID" value="XP_030847836"/>
    <property type="gene ID" value="LOC115926741"/>
</dbReference>
<dbReference type="PRINTS" id="PR00237">
    <property type="entry name" value="GPCRRHODOPSN"/>
</dbReference>
<dbReference type="GeneID" id="115926741"/>
<reference evidence="13" key="1">
    <citation type="submission" date="2015-02" db="EMBL/GenBank/DDBJ databases">
        <title>Genome sequencing for Strongylocentrotus purpuratus.</title>
        <authorList>
            <person name="Murali S."/>
            <person name="Liu Y."/>
            <person name="Vee V."/>
            <person name="English A."/>
            <person name="Wang M."/>
            <person name="Skinner E."/>
            <person name="Han Y."/>
            <person name="Muzny D.M."/>
            <person name="Worley K.C."/>
            <person name="Gibbs R.A."/>
        </authorList>
    </citation>
    <scope>NUCLEOTIDE SEQUENCE</scope>
</reference>
<dbReference type="InterPro" id="IPR050569">
    <property type="entry name" value="TAAR"/>
</dbReference>
<dbReference type="KEGG" id="spu:115926741"/>
<feature type="domain" description="G-protein coupled receptors family 1 profile" evidence="11">
    <location>
        <begin position="31"/>
        <end position="296"/>
    </location>
</feature>
<keyword evidence="6 10" id="KW-0472">Membrane</keyword>
<dbReference type="InParanoid" id="A0A7M7P8B4"/>
<sequence length="322" mass="36725">MENSTEEECCHGVFIFLIFLECFSLLLSVVLNVFHLIVLILNTSLFTGNLHFCLRVLAVIDIAGGSLCHGINIIYYFNRTMIKTSLVKCNVAVGFCILLVLFSQLTLFVITIDRYIAVTRPLQYYNILTRRRIRIFLLAVLMFGFSLSVGRSVHGFAIGHCDFDGDNLFMRKGTRALTIYNILPLILVMVTTILNARLLFIARAHKRRCQVTRQLNIALTSRDSAEAHDTEQNIFSERYKSAITISAVVGASYLVWMPYLIITIVILSTQSNLSPVGKVTTYWLIYTTFWLNPIVFGLVNRSYKNAAIRLTRKMRHRYDSVP</sequence>
<feature type="transmembrane region" description="Helical" evidence="10">
    <location>
        <begin position="242"/>
        <end position="267"/>
    </location>
</feature>
<proteinExistence type="inferred from homology"/>
<evidence type="ECO:0000256" key="3">
    <source>
        <dbReference type="ARBA" id="ARBA00022692"/>
    </source>
</evidence>
<feature type="transmembrane region" description="Helical" evidence="10">
    <location>
        <begin position="52"/>
        <end position="77"/>
    </location>
</feature>
<evidence type="ECO:0000313" key="13">
    <source>
        <dbReference type="Proteomes" id="UP000007110"/>
    </source>
</evidence>
<keyword evidence="2" id="KW-1003">Cell membrane</keyword>
<keyword evidence="8 9" id="KW-0807">Transducer</keyword>
<dbReference type="CDD" id="cd00637">
    <property type="entry name" value="7tm_classA_rhodopsin-like"/>
    <property type="match status" value="1"/>
</dbReference>
<dbReference type="PANTHER" id="PTHR24249:SF411">
    <property type="entry name" value="G-PROTEIN COUPLED RECEPTORS FAMILY 1 PROFILE DOMAIN-CONTAINING PROTEIN"/>
    <property type="match status" value="1"/>
</dbReference>
<comment type="similarity">
    <text evidence="9">Belongs to the G-protein coupled receptor 1 family.</text>
</comment>
<evidence type="ECO:0000256" key="4">
    <source>
        <dbReference type="ARBA" id="ARBA00022989"/>
    </source>
</evidence>
<keyword evidence="5 9" id="KW-0297">G-protein coupled receptor</keyword>
<evidence type="ECO:0000256" key="6">
    <source>
        <dbReference type="ARBA" id="ARBA00023136"/>
    </source>
</evidence>
<dbReference type="SUPFAM" id="SSF81321">
    <property type="entry name" value="Family A G protein-coupled receptor-like"/>
    <property type="match status" value="1"/>
</dbReference>
<feature type="transmembrane region" description="Helical" evidence="10">
    <location>
        <begin position="178"/>
        <end position="200"/>
    </location>
</feature>
<dbReference type="PANTHER" id="PTHR24249">
    <property type="entry name" value="HISTAMINE RECEPTOR-RELATED G-PROTEIN COUPLED RECEPTOR"/>
    <property type="match status" value="1"/>
</dbReference>
<name>A0A7M7P8B4_STRPU</name>
<evidence type="ECO:0000256" key="9">
    <source>
        <dbReference type="RuleBase" id="RU000688"/>
    </source>
</evidence>
<protein>
    <recommendedName>
        <fullName evidence="11">G-protein coupled receptors family 1 profile domain-containing protein</fullName>
    </recommendedName>
</protein>
<feature type="transmembrane region" description="Helical" evidence="10">
    <location>
        <begin position="92"/>
        <end position="112"/>
    </location>
</feature>
<feature type="transmembrane region" description="Helical" evidence="10">
    <location>
        <begin position="279"/>
        <end position="299"/>
    </location>
</feature>
<dbReference type="Gene3D" id="1.20.1070.10">
    <property type="entry name" value="Rhodopsin 7-helix transmembrane proteins"/>
    <property type="match status" value="1"/>
</dbReference>
<dbReference type="GO" id="GO:0007186">
    <property type="term" value="P:G protein-coupled receptor signaling pathway"/>
    <property type="evidence" value="ECO:0000318"/>
    <property type="project" value="GO_Central"/>
</dbReference>
<keyword evidence="3 9" id="KW-0812">Transmembrane</keyword>
<evidence type="ECO:0000256" key="7">
    <source>
        <dbReference type="ARBA" id="ARBA00023170"/>
    </source>
</evidence>
<dbReference type="Pfam" id="PF00001">
    <property type="entry name" value="7tm_1"/>
    <property type="match status" value="1"/>
</dbReference>
<feature type="transmembrane region" description="Helical" evidence="10">
    <location>
        <begin position="133"/>
        <end position="158"/>
    </location>
</feature>
<organism evidence="12 13">
    <name type="scientific">Strongylocentrotus purpuratus</name>
    <name type="common">Purple sea urchin</name>
    <dbReference type="NCBI Taxonomy" id="7668"/>
    <lineage>
        <taxon>Eukaryota</taxon>
        <taxon>Metazoa</taxon>
        <taxon>Echinodermata</taxon>
        <taxon>Eleutherozoa</taxon>
        <taxon>Echinozoa</taxon>
        <taxon>Echinoidea</taxon>
        <taxon>Euechinoidea</taxon>
        <taxon>Echinacea</taxon>
        <taxon>Camarodonta</taxon>
        <taxon>Echinidea</taxon>
        <taxon>Strongylocentrotidae</taxon>
        <taxon>Strongylocentrotus</taxon>
    </lineage>
</organism>
<dbReference type="PROSITE" id="PS50262">
    <property type="entry name" value="G_PROTEIN_RECEP_F1_2"/>
    <property type="match status" value="1"/>
</dbReference>
<evidence type="ECO:0000256" key="8">
    <source>
        <dbReference type="ARBA" id="ARBA00023224"/>
    </source>
</evidence>
<evidence type="ECO:0000256" key="2">
    <source>
        <dbReference type="ARBA" id="ARBA00022475"/>
    </source>
</evidence>
<dbReference type="Proteomes" id="UP000007110">
    <property type="component" value="Unassembled WGS sequence"/>
</dbReference>
<evidence type="ECO:0000259" key="11">
    <source>
        <dbReference type="PROSITE" id="PS50262"/>
    </source>
</evidence>
<dbReference type="GO" id="GO:0004930">
    <property type="term" value="F:G protein-coupled receptor activity"/>
    <property type="evidence" value="ECO:0000318"/>
    <property type="project" value="GO_Central"/>
</dbReference>
<dbReference type="GO" id="GO:0005886">
    <property type="term" value="C:plasma membrane"/>
    <property type="evidence" value="ECO:0000318"/>
    <property type="project" value="GO_Central"/>
</dbReference>
<dbReference type="RefSeq" id="XP_030847836.1">
    <property type="nucleotide sequence ID" value="XM_030991976.1"/>
</dbReference>
<keyword evidence="4 10" id="KW-1133">Transmembrane helix</keyword>
<reference evidence="12" key="2">
    <citation type="submission" date="2021-01" db="UniProtKB">
        <authorList>
            <consortium name="EnsemblMetazoa"/>
        </authorList>
    </citation>
    <scope>IDENTIFICATION</scope>
</reference>
<comment type="subcellular location">
    <subcellularLocation>
        <location evidence="1">Cell membrane</location>
        <topology evidence="1">Multi-pass membrane protein</topology>
    </subcellularLocation>
</comment>
<dbReference type="AlphaFoldDB" id="A0A7M7P8B4"/>
<keyword evidence="7 9" id="KW-0675">Receptor</keyword>
<evidence type="ECO:0000256" key="5">
    <source>
        <dbReference type="ARBA" id="ARBA00023040"/>
    </source>
</evidence>
<dbReference type="InterPro" id="IPR017452">
    <property type="entry name" value="GPCR_Rhodpsn_7TM"/>
</dbReference>
<evidence type="ECO:0000256" key="10">
    <source>
        <dbReference type="SAM" id="Phobius"/>
    </source>
</evidence>
<keyword evidence="13" id="KW-1185">Reference proteome</keyword>
<accession>A0A7M7P8B4</accession>
<evidence type="ECO:0000256" key="1">
    <source>
        <dbReference type="ARBA" id="ARBA00004651"/>
    </source>
</evidence>